<feature type="domain" description="DUF6460" evidence="2">
    <location>
        <begin position="54"/>
        <end position="89"/>
    </location>
</feature>
<reference evidence="4 6" key="3">
    <citation type="submission" date="2019-07" db="EMBL/GenBank/DDBJ databases">
        <title>Ln-dependent methylotrophs.</title>
        <authorList>
            <person name="Tani A."/>
        </authorList>
    </citation>
    <scope>NUCLEOTIDE SEQUENCE [LARGE SCALE GENOMIC DNA]</scope>
    <source>
        <strain evidence="4 6">SM89A</strain>
    </source>
</reference>
<evidence type="ECO:0000313" key="4">
    <source>
        <dbReference type="EMBL" id="TRL33857.1"/>
    </source>
</evidence>
<feature type="transmembrane region" description="Helical" evidence="1">
    <location>
        <begin position="57"/>
        <end position="83"/>
    </location>
</feature>
<gene>
    <name evidence="3" type="ORF">C5689_01405</name>
    <name evidence="4" type="ORF">FM996_09955</name>
</gene>
<evidence type="ECO:0000313" key="6">
    <source>
        <dbReference type="Proteomes" id="UP000316781"/>
    </source>
</evidence>
<keyword evidence="1" id="KW-1133">Transmembrane helix</keyword>
<dbReference type="InterPro" id="IPR045594">
    <property type="entry name" value="DUF6460"/>
</dbReference>
<protein>
    <recommendedName>
        <fullName evidence="2">DUF6460 domain-containing protein</fullName>
    </recommendedName>
</protein>
<accession>A0A2U1SW11</accession>
<reference evidence="3 5" key="1">
    <citation type="journal article" date="2018" name="Appl. Microbiol. Biotechnol.">
        <title>Co-cultivation of the strictly anaerobic methanogen Methanosarcina barkeri with aerobic methanotrophs in an oxygen-limited membrane bioreactor.</title>
        <authorList>
            <person name="In 't Zandt M.H."/>
            <person name="van den Bosch T.J.M."/>
            <person name="Rijkers R."/>
            <person name="van Kessel M.A.H.J."/>
            <person name="Jetten M.S.M."/>
            <person name="Welte C.U."/>
        </authorList>
    </citation>
    <scope>NUCLEOTIDE SEQUENCE [LARGE SCALE GENOMIC DNA]</scope>
    <source>
        <strain evidence="3 5">DSM 17706</strain>
    </source>
</reference>
<feature type="transmembrane region" description="Helical" evidence="1">
    <location>
        <begin position="16"/>
        <end position="36"/>
    </location>
</feature>
<evidence type="ECO:0000259" key="2">
    <source>
        <dbReference type="Pfam" id="PF20061"/>
    </source>
</evidence>
<evidence type="ECO:0000256" key="1">
    <source>
        <dbReference type="SAM" id="Phobius"/>
    </source>
</evidence>
<evidence type="ECO:0000313" key="5">
    <source>
        <dbReference type="Proteomes" id="UP000245137"/>
    </source>
</evidence>
<dbReference type="Pfam" id="PF20061">
    <property type="entry name" value="DUF6460"/>
    <property type="match status" value="1"/>
</dbReference>
<organism evidence="3 5">
    <name type="scientific">Methylosinus sporium</name>
    <dbReference type="NCBI Taxonomy" id="428"/>
    <lineage>
        <taxon>Bacteria</taxon>
        <taxon>Pseudomonadati</taxon>
        <taxon>Pseudomonadota</taxon>
        <taxon>Alphaproteobacteria</taxon>
        <taxon>Hyphomicrobiales</taxon>
        <taxon>Methylocystaceae</taxon>
        <taxon>Methylosinus</taxon>
    </lineage>
</organism>
<dbReference type="EMBL" id="PUIV01000001">
    <property type="protein sequence ID" value="PWB95782.1"/>
    <property type="molecule type" value="Genomic_DNA"/>
</dbReference>
<keyword evidence="1" id="KW-0472">Membrane</keyword>
<dbReference type="RefSeq" id="WP_108915458.1">
    <property type="nucleotide sequence ID" value="NZ_BGJY01000001.1"/>
</dbReference>
<dbReference type="EMBL" id="VJMF01000040">
    <property type="protein sequence ID" value="TRL33857.1"/>
    <property type="molecule type" value="Genomic_DNA"/>
</dbReference>
<sequence length="91" mass="10023">MASNSRLNDFLGGSPLQVLVKLLFVSLVVGALLMWLEIEPMDLVHGARRFFDRISSLGFGAVHTVIGYVVTGAVIVVPIWLVLRLFNSGRR</sequence>
<keyword evidence="1" id="KW-0812">Transmembrane</keyword>
<comment type="caution">
    <text evidence="3">The sequence shown here is derived from an EMBL/GenBank/DDBJ whole genome shotgun (WGS) entry which is preliminary data.</text>
</comment>
<name>A0A2U1SW11_METSR</name>
<dbReference type="Proteomes" id="UP000316781">
    <property type="component" value="Unassembled WGS sequence"/>
</dbReference>
<proteinExistence type="predicted"/>
<dbReference type="Proteomes" id="UP000245137">
    <property type="component" value="Unassembled WGS sequence"/>
</dbReference>
<dbReference type="OrthoDB" id="8480887at2"/>
<keyword evidence="5" id="KW-1185">Reference proteome</keyword>
<dbReference type="AlphaFoldDB" id="A0A2U1SW11"/>
<evidence type="ECO:0000313" key="3">
    <source>
        <dbReference type="EMBL" id="PWB95782.1"/>
    </source>
</evidence>
<reference evidence="3" key="2">
    <citation type="submission" date="2018-02" db="EMBL/GenBank/DDBJ databases">
        <authorList>
            <person name="Cohen D.B."/>
            <person name="Kent A.D."/>
        </authorList>
    </citation>
    <scope>NUCLEOTIDE SEQUENCE</scope>
    <source>
        <strain evidence="3">DSM 17706</strain>
    </source>
</reference>